<keyword evidence="3" id="KW-1133">Transmembrane helix</keyword>
<dbReference type="InterPro" id="IPR011547">
    <property type="entry name" value="SLC26A/SulP_dom"/>
</dbReference>
<feature type="domain" description="SLC26A/SulP transporter" evidence="6">
    <location>
        <begin position="1"/>
        <end position="96"/>
    </location>
</feature>
<feature type="region of interest" description="Disordered" evidence="5">
    <location>
        <begin position="88"/>
        <end position="120"/>
    </location>
</feature>
<dbReference type="Proteomes" id="UP000055019">
    <property type="component" value="Unassembled WGS sequence"/>
</dbReference>
<feature type="compositionally biased region" description="Basic residues" evidence="5">
    <location>
        <begin position="100"/>
        <end position="110"/>
    </location>
</feature>
<comment type="caution">
    <text evidence="7">The sequence shown here is derived from an EMBL/GenBank/DDBJ whole genome shotgun (WGS) entry which is preliminary data.</text>
</comment>
<evidence type="ECO:0000313" key="8">
    <source>
        <dbReference type="Proteomes" id="UP000055019"/>
    </source>
</evidence>
<comment type="subcellular location">
    <subcellularLocation>
        <location evidence="1">Membrane</location>
        <topology evidence="1">Multi-pass membrane protein</topology>
    </subcellularLocation>
</comment>
<dbReference type="Pfam" id="PF00916">
    <property type="entry name" value="Sulfate_transp"/>
    <property type="match status" value="1"/>
</dbReference>
<proteinExistence type="predicted"/>
<keyword evidence="2" id="KW-0812">Transmembrane</keyword>
<protein>
    <submittedName>
        <fullName evidence="7">Sulfate transporter</fullName>
    </submittedName>
</protein>
<evidence type="ECO:0000259" key="6">
    <source>
        <dbReference type="Pfam" id="PF00916"/>
    </source>
</evidence>
<reference evidence="7" key="1">
    <citation type="submission" date="2016-01" db="EMBL/GenBank/DDBJ databases">
        <authorList>
            <person name="Peeters C."/>
        </authorList>
    </citation>
    <scope>NUCLEOTIDE SEQUENCE [LARGE SCALE GENOMIC DNA]</scope>
    <source>
        <strain evidence="7">LMG 29317</strain>
    </source>
</reference>
<dbReference type="AlphaFoldDB" id="A0A158L0I7"/>
<name>A0A158L0I7_9BURK</name>
<evidence type="ECO:0000256" key="4">
    <source>
        <dbReference type="ARBA" id="ARBA00023136"/>
    </source>
</evidence>
<gene>
    <name evidence="7" type="ORF">AWB74_07723</name>
</gene>
<keyword evidence="8" id="KW-1185">Reference proteome</keyword>
<keyword evidence="4" id="KW-0472">Membrane</keyword>
<dbReference type="GO" id="GO:0016020">
    <property type="term" value="C:membrane"/>
    <property type="evidence" value="ECO:0007669"/>
    <property type="project" value="UniProtKB-SubCell"/>
</dbReference>
<evidence type="ECO:0000256" key="1">
    <source>
        <dbReference type="ARBA" id="ARBA00004141"/>
    </source>
</evidence>
<sequence length="138" mass="14555">MIGFLTGVDVQVAAGELAGLFGLAKHGQGPVMQIVSVLQRIAAANYPTMVLSLAVLAVIFGCKRLAPRAPGALIAVIGSIAASAMRKDLSKSKWSSLVRHSTKPPPRRASSRAETTARPARSRPLRLRLVWVGYVGDG</sequence>
<evidence type="ECO:0000313" key="7">
    <source>
        <dbReference type="EMBL" id="SAL86493.1"/>
    </source>
</evidence>
<dbReference type="EMBL" id="FCOM02000074">
    <property type="protein sequence ID" value="SAL86493.1"/>
    <property type="molecule type" value="Genomic_DNA"/>
</dbReference>
<accession>A0A158L0I7</accession>
<evidence type="ECO:0000256" key="3">
    <source>
        <dbReference type="ARBA" id="ARBA00022989"/>
    </source>
</evidence>
<organism evidence="7 8">
    <name type="scientific">Caballeronia arvi</name>
    <dbReference type="NCBI Taxonomy" id="1777135"/>
    <lineage>
        <taxon>Bacteria</taxon>
        <taxon>Pseudomonadati</taxon>
        <taxon>Pseudomonadota</taxon>
        <taxon>Betaproteobacteria</taxon>
        <taxon>Burkholderiales</taxon>
        <taxon>Burkholderiaceae</taxon>
        <taxon>Caballeronia</taxon>
    </lineage>
</organism>
<evidence type="ECO:0000256" key="5">
    <source>
        <dbReference type="SAM" id="MobiDB-lite"/>
    </source>
</evidence>
<evidence type="ECO:0000256" key="2">
    <source>
        <dbReference type="ARBA" id="ARBA00022692"/>
    </source>
</evidence>